<evidence type="ECO:0000313" key="1">
    <source>
        <dbReference type="EMBL" id="MFC5818482.1"/>
    </source>
</evidence>
<dbReference type="Proteomes" id="UP001596096">
    <property type="component" value="Unassembled WGS sequence"/>
</dbReference>
<sequence>MAVYEHRAWKGFLLPAVLPGAHRITAGLGEGFQDVLSRIPAGCRLFVFHINLTLSARVPFDREKLVGELRARGVTVRNAGITDISKRAVQRACARAGVATATAPRQGDPGEPLLVKTNCNYHGVRECELTLPQRRMLGYEAPHDMPSSRAEGEYRVMRRDEVPPAIWASPHWVVERYITNAAHRFHRVYLAGEAMVVSRVHDSAVFKKMPVGITRESYYLETSDAGRPAALPADVAGAAAMSARVSDAARVEYGAFDLVSDDHGDLYLIDVNTTPSWGDGGHPDLLAYLGAGLVRNPDGG</sequence>
<accession>A0ABW1BZK2</accession>
<evidence type="ECO:0000313" key="2">
    <source>
        <dbReference type="Proteomes" id="UP001596096"/>
    </source>
</evidence>
<protein>
    <recommendedName>
        <fullName evidence="3">ATP-grasp domain-containing protein</fullName>
    </recommendedName>
</protein>
<dbReference type="EMBL" id="JBHSNW010000013">
    <property type="protein sequence ID" value="MFC5818482.1"/>
    <property type="molecule type" value="Genomic_DNA"/>
</dbReference>
<gene>
    <name evidence="1" type="ORF">ACFPUY_25560</name>
</gene>
<keyword evidence="2" id="KW-1185">Reference proteome</keyword>
<proteinExistence type="predicted"/>
<organism evidence="1 2">
    <name type="scientific">Nonomuraea harbinensis</name>
    <dbReference type="NCBI Taxonomy" id="1286938"/>
    <lineage>
        <taxon>Bacteria</taxon>
        <taxon>Bacillati</taxon>
        <taxon>Actinomycetota</taxon>
        <taxon>Actinomycetes</taxon>
        <taxon>Streptosporangiales</taxon>
        <taxon>Streptosporangiaceae</taxon>
        <taxon>Nonomuraea</taxon>
    </lineage>
</organism>
<name>A0ABW1BZK2_9ACTN</name>
<evidence type="ECO:0008006" key="3">
    <source>
        <dbReference type="Google" id="ProtNLM"/>
    </source>
</evidence>
<dbReference type="RefSeq" id="WP_219547949.1">
    <property type="nucleotide sequence ID" value="NZ_JAHKRN010000036.1"/>
</dbReference>
<reference evidence="2" key="1">
    <citation type="journal article" date="2019" name="Int. J. Syst. Evol. Microbiol.">
        <title>The Global Catalogue of Microorganisms (GCM) 10K type strain sequencing project: providing services to taxonomists for standard genome sequencing and annotation.</title>
        <authorList>
            <consortium name="The Broad Institute Genomics Platform"/>
            <consortium name="The Broad Institute Genome Sequencing Center for Infectious Disease"/>
            <person name="Wu L."/>
            <person name="Ma J."/>
        </authorList>
    </citation>
    <scope>NUCLEOTIDE SEQUENCE [LARGE SCALE GENOMIC DNA]</scope>
    <source>
        <strain evidence="2">CGMCC 4.7106</strain>
    </source>
</reference>
<comment type="caution">
    <text evidence="1">The sequence shown here is derived from an EMBL/GenBank/DDBJ whole genome shotgun (WGS) entry which is preliminary data.</text>
</comment>